<dbReference type="PANTHER" id="PTHR42841">
    <property type="entry name" value="AMINE OXIDASE"/>
    <property type="match status" value="1"/>
</dbReference>
<comment type="caution">
    <text evidence="2">The sequence shown here is derived from an EMBL/GenBank/DDBJ whole genome shotgun (WGS) entry which is preliminary data.</text>
</comment>
<gene>
    <name evidence="2" type="ORF">DX116_16150</name>
</gene>
<accession>A0A371P3X4</accession>
<dbReference type="EMBL" id="QUBR01000002">
    <property type="protein sequence ID" value="REK70643.1"/>
    <property type="molecule type" value="Genomic_DNA"/>
</dbReference>
<dbReference type="Gene3D" id="3.50.50.60">
    <property type="entry name" value="FAD/NAD(P)-binding domain"/>
    <property type="match status" value="1"/>
</dbReference>
<dbReference type="Pfam" id="PF01593">
    <property type="entry name" value="Amino_oxidase"/>
    <property type="match status" value="1"/>
</dbReference>
<dbReference type="SUPFAM" id="SSF51905">
    <property type="entry name" value="FAD/NAD(P)-binding domain"/>
    <property type="match status" value="1"/>
</dbReference>
<organism evidence="2 3">
    <name type="scientific">Aeromicrobium endophyticum</name>
    <dbReference type="NCBI Taxonomy" id="2292704"/>
    <lineage>
        <taxon>Bacteria</taxon>
        <taxon>Bacillati</taxon>
        <taxon>Actinomycetota</taxon>
        <taxon>Actinomycetes</taxon>
        <taxon>Propionibacteriales</taxon>
        <taxon>Nocardioidaceae</taxon>
        <taxon>Aeromicrobium</taxon>
    </lineage>
</organism>
<dbReference type="RefSeq" id="WP_119705230.1">
    <property type="nucleotide sequence ID" value="NZ_JBHSOI010000002.1"/>
</dbReference>
<keyword evidence="3" id="KW-1185">Reference proteome</keyword>
<dbReference type="Proteomes" id="UP000265581">
    <property type="component" value="Unassembled WGS sequence"/>
</dbReference>
<feature type="domain" description="Amine oxidase" evidence="1">
    <location>
        <begin position="16"/>
        <end position="407"/>
    </location>
</feature>
<name>A0A371P3X4_9ACTN</name>
<protein>
    <submittedName>
        <fullName evidence="2">FAD-dependent oxidoreductase</fullName>
    </submittedName>
</protein>
<dbReference type="InterPro" id="IPR036188">
    <property type="entry name" value="FAD/NAD-bd_sf"/>
</dbReference>
<reference evidence="2 3" key="1">
    <citation type="submission" date="2018-08" db="EMBL/GenBank/DDBJ databases">
        <title>Aeromicrobium sp. M2KJ-4, whole genome shotgun sequence.</title>
        <authorList>
            <person name="Tuo L."/>
        </authorList>
    </citation>
    <scope>NUCLEOTIDE SEQUENCE [LARGE SCALE GENOMIC DNA]</scope>
    <source>
        <strain evidence="2 3">M2KJ-4</strain>
    </source>
</reference>
<evidence type="ECO:0000313" key="2">
    <source>
        <dbReference type="EMBL" id="REK70643.1"/>
    </source>
</evidence>
<evidence type="ECO:0000259" key="1">
    <source>
        <dbReference type="Pfam" id="PF01593"/>
    </source>
</evidence>
<dbReference type="GO" id="GO:0016491">
    <property type="term" value="F:oxidoreductase activity"/>
    <property type="evidence" value="ECO:0007669"/>
    <property type="project" value="InterPro"/>
</dbReference>
<dbReference type="InterPro" id="IPR002937">
    <property type="entry name" value="Amino_oxidase"/>
</dbReference>
<evidence type="ECO:0000313" key="3">
    <source>
        <dbReference type="Proteomes" id="UP000265581"/>
    </source>
</evidence>
<dbReference type="OrthoDB" id="9767561at2"/>
<sequence length="414" mass="42969">MTNRADVDVVVVGAGLAGLACTALLQQRGIDTRLLEASEVVGGRVRTDAVDGHLCDVGFQLLNPAYPAVQEMVDVDALQLQPFAAGVRVRRGEGAVTLGDPRREPRLLASTLRSGLLRPKELAGLARWAAPIVGGDRAISRRDDATLAVSLDRAGVRGPLREQVLEPFLAGVLADDTGATSARYARLLIRWFLLGTPALPRDGMQALPAQLATSLTRPAETGVRVTGVDRTPEGVTVRTAAGAIDARAVVVATDADDATRLGVVPGAPPTGGLVTWWFSTPAGMPQDRLLVVDGDRGPVVNTAVVSAAAPSYAPPGRDLVQVTTLAGAGLSDAAALAEAGRLWRTDTASWDLLVRHDVVRALPRAVPPLDLRRPSDVGGGVFVCGDHRGTPSIQGALSSGQRAAADVACALGAR</sequence>
<dbReference type="AlphaFoldDB" id="A0A371P3X4"/>
<dbReference type="PROSITE" id="PS51257">
    <property type="entry name" value="PROKAR_LIPOPROTEIN"/>
    <property type="match status" value="1"/>
</dbReference>
<proteinExistence type="predicted"/>